<evidence type="ECO:0000313" key="1">
    <source>
        <dbReference type="EMBL" id="CEK84200.1"/>
    </source>
</evidence>
<reference evidence="1" key="1">
    <citation type="submission" date="2014-12" db="EMBL/GenBank/DDBJ databases">
        <title>Insight into the proteome of Arion vulgaris.</title>
        <authorList>
            <person name="Aradska J."/>
            <person name="Bulat T."/>
            <person name="Smidak R."/>
            <person name="Sarate P."/>
            <person name="Gangsoo J."/>
            <person name="Sialana F."/>
            <person name="Bilban M."/>
            <person name="Lubec G."/>
        </authorList>
    </citation>
    <scope>NUCLEOTIDE SEQUENCE</scope>
    <source>
        <tissue evidence="1">Skin</tissue>
    </source>
</reference>
<sequence length="57" mass="6439">QNFLSLSTSVLSTLEEYIRSVLYGYIIYITNEVNVTNKCDTYDDGDEASSLILNLNI</sequence>
<dbReference type="AlphaFoldDB" id="A0A0B7AWB7"/>
<name>A0A0B7AWB7_9EUPU</name>
<gene>
    <name evidence="1" type="primary">ORF141280</name>
</gene>
<accession>A0A0B7AWB7</accession>
<organism evidence="1">
    <name type="scientific">Arion vulgaris</name>
    <dbReference type="NCBI Taxonomy" id="1028688"/>
    <lineage>
        <taxon>Eukaryota</taxon>
        <taxon>Metazoa</taxon>
        <taxon>Spiralia</taxon>
        <taxon>Lophotrochozoa</taxon>
        <taxon>Mollusca</taxon>
        <taxon>Gastropoda</taxon>
        <taxon>Heterobranchia</taxon>
        <taxon>Euthyneura</taxon>
        <taxon>Panpulmonata</taxon>
        <taxon>Eupulmonata</taxon>
        <taxon>Stylommatophora</taxon>
        <taxon>Helicina</taxon>
        <taxon>Arionoidea</taxon>
        <taxon>Arionidae</taxon>
        <taxon>Arion</taxon>
    </lineage>
</organism>
<dbReference type="EMBL" id="HACG01037335">
    <property type="protein sequence ID" value="CEK84200.1"/>
    <property type="molecule type" value="Transcribed_RNA"/>
</dbReference>
<proteinExistence type="predicted"/>
<protein>
    <submittedName>
        <fullName evidence="1">Uncharacterized protein</fullName>
    </submittedName>
</protein>
<feature type="non-terminal residue" evidence="1">
    <location>
        <position position="1"/>
    </location>
</feature>